<organism evidence="2 3">
    <name type="scientific">Mycetomoellerius zeteki</name>
    <dbReference type="NCBI Taxonomy" id="64791"/>
    <lineage>
        <taxon>Eukaryota</taxon>
        <taxon>Metazoa</taxon>
        <taxon>Ecdysozoa</taxon>
        <taxon>Arthropoda</taxon>
        <taxon>Hexapoda</taxon>
        <taxon>Insecta</taxon>
        <taxon>Pterygota</taxon>
        <taxon>Neoptera</taxon>
        <taxon>Endopterygota</taxon>
        <taxon>Hymenoptera</taxon>
        <taxon>Apocrita</taxon>
        <taxon>Aculeata</taxon>
        <taxon>Formicoidea</taxon>
        <taxon>Formicidae</taxon>
        <taxon>Myrmicinae</taxon>
        <taxon>Mycetomoellerius</taxon>
    </lineage>
</organism>
<dbReference type="STRING" id="64791.A0A151X0D6"/>
<feature type="non-terminal residue" evidence="2">
    <location>
        <position position="1"/>
    </location>
</feature>
<gene>
    <name evidence="2" type="ORF">ALC60_07368</name>
</gene>
<name>A0A151X0D6_9HYME</name>
<sequence>VGISVPCERLFSKAGDIITEKRNRLKGKRASKIIFLYVDDIILAAPTDYIIDILETFNSLHNRLQFTMEVCKDNKISFLDTLVIVEEQSLVFDIHRKATFSGRFLNFNSHHPLCHKMGVIYGLVDKIIRICHPRFQQNNLINVINILLNNGYPLELVFSTINKRINFHINNSGTIEKNIKEKFFTIPYVNTVSEKFTPIANMCHCKLGFSIPNTLKKFIGKGKDQLDHLCNQNVVYKISCDDCDASYVGQTKRQLKTRLHEHVSDINKRSKSPTVITNHRIDQNHNFDWHNVEILDREASYNKRLISEMVHIKRQTHGLNKQNDTESLPDSYLNIIQSLSPS</sequence>
<evidence type="ECO:0000259" key="1">
    <source>
        <dbReference type="PROSITE" id="PS50164"/>
    </source>
</evidence>
<evidence type="ECO:0000313" key="2">
    <source>
        <dbReference type="EMBL" id="KYQ53681.1"/>
    </source>
</evidence>
<evidence type="ECO:0000313" key="3">
    <source>
        <dbReference type="Proteomes" id="UP000075809"/>
    </source>
</evidence>
<feature type="domain" description="GIY-YIG" evidence="1">
    <location>
        <begin position="231"/>
        <end position="313"/>
    </location>
</feature>
<dbReference type="InterPro" id="IPR058912">
    <property type="entry name" value="HTH_animal"/>
</dbReference>
<reference evidence="2 3" key="1">
    <citation type="submission" date="2015-09" db="EMBL/GenBank/DDBJ databases">
        <title>Trachymyrmex zeteki WGS genome.</title>
        <authorList>
            <person name="Nygaard S."/>
            <person name="Hu H."/>
            <person name="Boomsma J."/>
            <person name="Zhang G."/>
        </authorList>
    </citation>
    <scope>NUCLEOTIDE SEQUENCE [LARGE SCALE GENOMIC DNA]</scope>
    <source>
        <strain evidence="2">Tzet28-1</strain>
        <tissue evidence="2">Whole body</tissue>
    </source>
</reference>
<keyword evidence="3" id="KW-1185">Reference proteome</keyword>
<dbReference type="InterPro" id="IPR000305">
    <property type="entry name" value="GIY-YIG_endonuc"/>
</dbReference>
<dbReference type="PROSITE" id="PS50164">
    <property type="entry name" value="GIY_YIG"/>
    <property type="match status" value="1"/>
</dbReference>
<dbReference type="EMBL" id="KQ982624">
    <property type="protein sequence ID" value="KYQ53681.1"/>
    <property type="molecule type" value="Genomic_DNA"/>
</dbReference>
<dbReference type="PANTHER" id="PTHR21301:SF10">
    <property type="entry name" value="REVERSE TRANSCRIPTASE DOMAIN-CONTAINING PROTEIN"/>
    <property type="match status" value="1"/>
</dbReference>
<protein>
    <recommendedName>
        <fullName evidence="1">GIY-YIG domain-containing protein</fullName>
    </recommendedName>
</protein>
<dbReference type="Gene3D" id="3.40.1440.10">
    <property type="entry name" value="GIY-YIG endonuclease"/>
    <property type="match status" value="1"/>
</dbReference>
<dbReference type="Pfam" id="PF26215">
    <property type="entry name" value="HTH_animal"/>
    <property type="match status" value="1"/>
</dbReference>
<dbReference type="SUPFAM" id="SSF82771">
    <property type="entry name" value="GIY-YIG endonuclease"/>
    <property type="match status" value="1"/>
</dbReference>
<dbReference type="PANTHER" id="PTHR21301">
    <property type="entry name" value="REVERSE TRANSCRIPTASE"/>
    <property type="match status" value="1"/>
</dbReference>
<dbReference type="InterPro" id="IPR035901">
    <property type="entry name" value="GIY-YIG_endonuc_sf"/>
</dbReference>
<dbReference type="Proteomes" id="UP000075809">
    <property type="component" value="Unassembled WGS sequence"/>
</dbReference>
<proteinExistence type="predicted"/>
<accession>A0A151X0D6</accession>
<dbReference type="AlphaFoldDB" id="A0A151X0D6"/>
<dbReference type="CDD" id="cd10442">
    <property type="entry name" value="GIY-YIG_PLEs"/>
    <property type="match status" value="1"/>
</dbReference>